<protein>
    <submittedName>
        <fullName evidence="2">Autophagy-protein 36</fullName>
    </submittedName>
</protein>
<proteinExistence type="predicted"/>
<evidence type="ECO:0000313" key="2">
    <source>
        <dbReference type="EMBL" id="QID85946.1"/>
    </source>
</evidence>
<sequence length="293" mass="33633">MAAMNNIQVERGLRSTRIQRRSDSSVHDEVSPFEMVEFSGRNFELDFHRLESFDDVRVINNPELSPKSSYTAISHNEGLEPASSAFEVPSDEIAILSISSSGTKSSPPSDQPGANLRNIQYSTNSDRIDEWCLSSHFLNGLRQNVSQPNDSTTQGFPVSSFREMELHTSAKLKKLTNSQRIAVQQLSRDLYPILRTCRRTKSRGPLLIYRQERLYDDIPSFFPQRDSIFRYYSLPFEFDRFSDVDIESSSPSRLADDNFREPSNRSSSTASSSVENRSWFGWTLLSRFLDREW</sequence>
<gene>
    <name evidence="2" type="primary">ATG36_2</name>
    <name evidence="2" type="ORF">GRS66_008545</name>
</gene>
<reference evidence="2 3" key="1">
    <citation type="journal article" date="2019" name="BMC Genomics">
        <title>Chromosome level assembly and comparative genome analysis confirm lager-brewing yeasts originated from a single hybridization.</title>
        <authorList>
            <person name="Salazar A.N."/>
            <person name="Gorter de Vries A.R."/>
            <person name="van den Broek M."/>
            <person name="Brouwers N."/>
            <person name="de la Torre Cortes P."/>
            <person name="Kuijpers N.G.A."/>
            <person name="Daran J.G."/>
            <person name="Abeel T."/>
        </authorList>
    </citation>
    <scope>NUCLEOTIDE SEQUENCE [LARGE SCALE GENOMIC DNA]</scope>
    <source>
        <strain evidence="2 3">CBS 1483</strain>
    </source>
</reference>
<accession>A0A6C1E978</accession>
<feature type="region of interest" description="Disordered" evidence="1">
    <location>
        <begin position="1"/>
        <end position="25"/>
    </location>
</feature>
<evidence type="ECO:0000256" key="1">
    <source>
        <dbReference type="SAM" id="MobiDB-lite"/>
    </source>
</evidence>
<dbReference type="AlphaFoldDB" id="A0A6C1E978"/>
<evidence type="ECO:0000313" key="3">
    <source>
        <dbReference type="Proteomes" id="UP000501346"/>
    </source>
</evidence>
<organism evidence="2 3">
    <name type="scientific">Saccharomyces pastorianus</name>
    <name type="common">Lager yeast</name>
    <name type="synonym">Saccharomyces cerevisiae x Saccharomyces eubayanus</name>
    <dbReference type="NCBI Taxonomy" id="27292"/>
    <lineage>
        <taxon>Eukaryota</taxon>
        <taxon>Fungi</taxon>
        <taxon>Dikarya</taxon>
        <taxon>Ascomycota</taxon>
        <taxon>Saccharomycotina</taxon>
        <taxon>Saccharomycetes</taxon>
        <taxon>Saccharomycetales</taxon>
        <taxon>Saccharomycetaceae</taxon>
        <taxon>Saccharomyces</taxon>
    </lineage>
</organism>
<name>A0A6C1E978_SACPS</name>
<feature type="compositionally biased region" description="Basic and acidic residues" evidence="1">
    <location>
        <begin position="254"/>
        <end position="263"/>
    </location>
</feature>
<dbReference type="Proteomes" id="UP000501346">
    <property type="component" value="Chromosome SeX-ScX"/>
</dbReference>
<dbReference type="EMBL" id="CP049007">
    <property type="protein sequence ID" value="QID85946.1"/>
    <property type="molecule type" value="Genomic_DNA"/>
</dbReference>
<keyword evidence="3" id="KW-1185">Reference proteome</keyword>
<dbReference type="OrthoDB" id="4066250at2759"/>
<feature type="region of interest" description="Disordered" evidence="1">
    <location>
        <begin position="248"/>
        <end position="271"/>
    </location>
</feature>